<evidence type="ECO:0000313" key="2">
    <source>
        <dbReference type="Proteomes" id="UP000609064"/>
    </source>
</evidence>
<proteinExistence type="predicted"/>
<comment type="caution">
    <text evidence="1">The sequence shown here is derived from an EMBL/GenBank/DDBJ whole genome shotgun (WGS) entry which is preliminary data.</text>
</comment>
<keyword evidence="2" id="KW-1185">Reference proteome</keyword>
<protein>
    <submittedName>
        <fullName evidence="1">Uncharacterized protein</fullName>
    </submittedName>
</protein>
<accession>A0A916YYY2</accession>
<dbReference type="EMBL" id="BMKK01000007">
    <property type="protein sequence ID" value="GGD67779.1"/>
    <property type="molecule type" value="Genomic_DNA"/>
</dbReference>
<evidence type="ECO:0000313" key="1">
    <source>
        <dbReference type="EMBL" id="GGD67779.1"/>
    </source>
</evidence>
<dbReference type="Proteomes" id="UP000609064">
    <property type="component" value="Unassembled WGS sequence"/>
</dbReference>
<dbReference type="RefSeq" id="WP_188767781.1">
    <property type="nucleotide sequence ID" value="NZ_BMKK01000007.1"/>
</dbReference>
<gene>
    <name evidence="1" type="ORF">GCM10011514_34840</name>
</gene>
<organism evidence="1 2">
    <name type="scientific">Emticicia aquatilis</name>
    <dbReference type="NCBI Taxonomy" id="1537369"/>
    <lineage>
        <taxon>Bacteria</taxon>
        <taxon>Pseudomonadati</taxon>
        <taxon>Bacteroidota</taxon>
        <taxon>Cytophagia</taxon>
        <taxon>Cytophagales</taxon>
        <taxon>Leadbetterellaceae</taxon>
        <taxon>Emticicia</taxon>
    </lineage>
</organism>
<dbReference type="AlphaFoldDB" id="A0A916YYY2"/>
<sequence>MAVTQLKRKAKRNQAVAKNRVATIKRLSLKLDVKRVDIEALKAEFTK</sequence>
<reference evidence="1" key="1">
    <citation type="journal article" date="2014" name="Int. J. Syst. Evol. Microbiol.">
        <title>Complete genome sequence of Corynebacterium casei LMG S-19264T (=DSM 44701T), isolated from a smear-ripened cheese.</title>
        <authorList>
            <consortium name="US DOE Joint Genome Institute (JGI-PGF)"/>
            <person name="Walter F."/>
            <person name="Albersmeier A."/>
            <person name="Kalinowski J."/>
            <person name="Ruckert C."/>
        </authorList>
    </citation>
    <scope>NUCLEOTIDE SEQUENCE</scope>
    <source>
        <strain evidence="1">CGMCC 1.15958</strain>
    </source>
</reference>
<reference evidence="1" key="2">
    <citation type="submission" date="2020-09" db="EMBL/GenBank/DDBJ databases">
        <authorList>
            <person name="Sun Q."/>
            <person name="Zhou Y."/>
        </authorList>
    </citation>
    <scope>NUCLEOTIDE SEQUENCE</scope>
    <source>
        <strain evidence="1">CGMCC 1.15958</strain>
    </source>
</reference>
<name>A0A916YYY2_9BACT</name>